<dbReference type="Gene3D" id="3.10.450.50">
    <property type="match status" value="1"/>
</dbReference>
<evidence type="ECO:0000313" key="3">
    <source>
        <dbReference type="Proteomes" id="UP000283587"/>
    </source>
</evidence>
<keyword evidence="3" id="KW-1185">Reference proteome</keyword>
<protein>
    <submittedName>
        <fullName evidence="2">Nuclear transport factor 2 family protein</fullName>
    </submittedName>
</protein>
<name>A0A419AAT9_9RHOB</name>
<dbReference type="Pfam" id="PF13577">
    <property type="entry name" value="SnoaL_4"/>
    <property type="match status" value="1"/>
</dbReference>
<evidence type="ECO:0000313" key="2">
    <source>
        <dbReference type="EMBL" id="RJL20246.1"/>
    </source>
</evidence>
<organism evidence="2 3">
    <name type="scientific">Paracoccus siganidrum</name>
    <dbReference type="NCBI Taxonomy" id="1276757"/>
    <lineage>
        <taxon>Bacteria</taxon>
        <taxon>Pseudomonadati</taxon>
        <taxon>Pseudomonadota</taxon>
        <taxon>Alphaproteobacteria</taxon>
        <taxon>Rhodobacterales</taxon>
        <taxon>Paracoccaceae</taxon>
        <taxon>Paracoccus</taxon>
    </lineage>
</organism>
<dbReference type="InterPro" id="IPR032710">
    <property type="entry name" value="NTF2-like_dom_sf"/>
</dbReference>
<comment type="caution">
    <text evidence="2">The sequence shown here is derived from an EMBL/GenBank/DDBJ whole genome shotgun (WGS) entry which is preliminary data.</text>
</comment>
<evidence type="ECO:0000259" key="1">
    <source>
        <dbReference type="Pfam" id="PF13577"/>
    </source>
</evidence>
<feature type="domain" description="SnoaL-like" evidence="1">
    <location>
        <begin position="33"/>
        <end position="156"/>
    </location>
</feature>
<dbReference type="EMBL" id="QZEW01000011">
    <property type="protein sequence ID" value="RJL20246.1"/>
    <property type="molecule type" value="Genomic_DNA"/>
</dbReference>
<sequence length="211" mass="24692">MKQYNEMQVNVCNICEATIWEKNVTDIETRLDRLESRAEILALISHYCKACDDRDVPLLRSLFRQDSWVRSADGRMKGEGLEGIMQMYRKRFEVLGLSVHWTHDTVVTFDPADPDRATGEVFCHAEAVRNQQVLVGSLRYEDEYRRRDGKWYFASRLLKFLYYVPVQSYAEALASPLRQRGYETPLPGDYPESLPSWTGWVQHYQPEDQQA</sequence>
<dbReference type="Proteomes" id="UP000283587">
    <property type="component" value="Unassembled WGS sequence"/>
</dbReference>
<dbReference type="SUPFAM" id="SSF54427">
    <property type="entry name" value="NTF2-like"/>
    <property type="match status" value="1"/>
</dbReference>
<dbReference type="InterPro" id="IPR037401">
    <property type="entry name" value="SnoaL-like"/>
</dbReference>
<reference evidence="3" key="1">
    <citation type="submission" date="2018-09" db="EMBL/GenBank/DDBJ databases">
        <title>Paracoccus onubensis nov. sp. a moderate halophilic bacterium isolated from Gruta de las Maravillas (Aracena, Spain).</title>
        <authorList>
            <person name="Jurado V."/>
            <person name="Gutierrez-Patricio S."/>
            <person name="Gonzalez-Pimentel J.L."/>
            <person name="Miller A.Z."/>
            <person name="Laiz L."/>
            <person name="Saiz-Jimenez C."/>
        </authorList>
    </citation>
    <scope>NUCLEOTIDE SEQUENCE [LARGE SCALE GENOMIC DNA]</scope>
    <source>
        <strain evidence="3">DSM 26381</strain>
    </source>
</reference>
<accession>A0A419AAT9</accession>
<gene>
    <name evidence="2" type="ORF">D3P05_03600</name>
</gene>
<proteinExistence type="predicted"/>
<dbReference type="AlphaFoldDB" id="A0A419AAT9"/>